<keyword evidence="2" id="KW-0288">FMN</keyword>
<evidence type="ECO:0000256" key="2">
    <source>
        <dbReference type="ARBA" id="ARBA00022643"/>
    </source>
</evidence>
<dbReference type="Gene3D" id="3.20.20.30">
    <property type="entry name" value="Luciferase-like domain"/>
    <property type="match status" value="1"/>
</dbReference>
<gene>
    <name evidence="6" type="ORF">HYY65_06800</name>
</gene>
<accession>A0A932M0Q5</accession>
<evidence type="ECO:0000256" key="1">
    <source>
        <dbReference type="ARBA" id="ARBA00022630"/>
    </source>
</evidence>
<dbReference type="GO" id="GO:0046306">
    <property type="term" value="P:alkanesulfonate catabolic process"/>
    <property type="evidence" value="ECO:0007669"/>
    <property type="project" value="TreeGrafter"/>
</dbReference>
<keyword evidence="4" id="KW-0503">Monooxygenase</keyword>
<evidence type="ECO:0000313" key="6">
    <source>
        <dbReference type="EMBL" id="MBI3014755.1"/>
    </source>
</evidence>
<keyword evidence="3" id="KW-0560">Oxidoreductase</keyword>
<protein>
    <submittedName>
        <fullName evidence="6">LLM class flavin-dependent oxidoreductase</fullName>
    </submittedName>
</protein>
<dbReference type="Proteomes" id="UP000741360">
    <property type="component" value="Unassembled WGS sequence"/>
</dbReference>
<sequence length="104" mass="11426">MPHFGLQIPNFTYPGVPADRLFERLTDIAGAAEKSGFDSLWVMDHFYQISNVGLRTDPMLEAYTLLAGIAARTSRIRLGTLVTGVTYRNPALLAKIVTTLDVVS</sequence>
<name>A0A932M0Q5_UNCTE</name>
<dbReference type="PANTHER" id="PTHR42847:SF8">
    <property type="entry name" value="CONSERVED PROTEIN"/>
    <property type="match status" value="1"/>
</dbReference>
<dbReference type="SUPFAM" id="SSF51679">
    <property type="entry name" value="Bacterial luciferase-like"/>
    <property type="match status" value="1"/>
</dbReference>
<evidence type="ECO:0000256" key="4">
    <source>
        <dbReference type="ARBA" id="ARBA00023033"/>
    </source>
</evidence>
<evidence type="ECO:0000259" key="5">
    <source>
        <dbReference type="Pfam" id="PF00296"/>
    </source>
</evidence>
<dbReference type="EMBL" id="JACPSX010000124">
    <property type="protein sequence ID" value="MBI3014755.1"/>
    <property type="molecule type" value="Genomic_DNA"/>
</dbReference>
<dbReference type="Pfam" id="PF00296">
    <property type="entry name" value="Bac_luciferase"/>
    <property type="match status" value="1"/>
</dbReference>
<dbReference type="InterPro" id="IPR050172">
    <property type="entry name" value="SsuD_RutA_monooxygenase"/>
</dbReference>
<evidence type="ECO:0000313" key="7">
    <source>
        <dbReference type="Proteomes" id="UP000741360"/>
    </source>
</evidence>
<dbReference type="GO" id="GO:0008726">
    <property type="term" value="F:alkanesulfonate monooxygenase activity"/>
    <property type="evidence" value="ECO:0007669"/>
    <property type="project" value="TreeGrafter"/>
</dbReference>
<dbReference type="InterPro" id="IPR036661">
    <property type="entry name" value="Luciferase-like_sf"/>
</dbReference>
<dbReference type="InterPro" id="IPR011251">
    <property type="entry name" value="Luciferase-like_dom"/>
</dbReference>
<dbReference type="PANTHER" id="PTHR42847">
    <property type="entry name" value="ALKANESULFONATE MONOOXYGENASE"/>
    <property type="match status" value="1"/>
</dbReference>
<proteinExistence type="predicted"/>
<organism evidence="6 7">
    <name type="scientific">Tectimicrobiota bacterium</name>
    <dbReference type="NCBI Taxonomy" id="2528274"/>
    <lineage>
        <taxon>Bacteria</taxon>
        <taxon>Pseudomonadati</taxon>
        <taxon>Nitrospinota/Tectimicrobiota group</taxon>
        <taxon>Candidatus Tectimicrobiota</taxon>
    </lineage>
</organism>
<reference evidence="6" key="1">
    <citation type="submission" date="2020-07" db="EMBL/GenBank/DDBJ databases">
        <title>Huge and variable diversity of episymbiotic CPR bacteria and DPANN archaea in groundwater ecosystems.</title>
        <authorList>
            <person name="He C.Y."/>
            <person name="Keren R."/>
            <person name="Whittaker M."/>
            <person name="Farag I.F."/>
            <person name="Doudna J."/>
            <person name="Cate J.H.D."/>
            <person name="Banfield J.F."/>
        </authorList>
    </citation>
    <scope>NUCLEOTIDE SEQUENCE</scope>
    <source>
        <strain evidence="6">NC_groundwater_717_Ag_S-0.2um_59_8</strain>
    </source>
</reference>
<comment type="caution">
    <text evidence="6">The sequence shown here is derived from an EMBL/GenBank/DDBJ whole genome shotgun (WGS) entry which is preliminary data.</text>
</comment>
<dbReference type="AlphaFoldDB" id="A0A932M0Q5"/>
<keyword evidence="1" id="KW-0285">Flavoprotein</keyword>
<feature type="domain" description="Luciferase-like" evidence="5">
    <location>
        <begin position="9"/>
        <end position="104"/>
    </location>
</feature>
<feature type="non-terminal residue" evidence="6">
    <location>
        <position position="104"/>
    </location>
</feature>
<evidence type="ECO:0000256" key="3">
    <source>
        <dbReference type="ARBA" id="ARBA00023002"/>
    </source>
</evidence>